<dbReference type="Gramene" id="ONIVA09G19240.1">
    <property type="protein sequence ID" value="ONIVA09G19240.1"/>
    <property type="gene ID" value="ONIVA09G19240"/>
</dbReference>
<proteinExistence type="predicted"/>
<dbReference type="InterPro" id="IPR039391">
    <property type="entry name" value="Phytocyanin-like"/>
</dbReference>
<dbReference type="GO" id="GO:0005886">
    <property type="term" value="C:plasma membrane"/>
    <property type="evidence" value="ECO:0007669"/>
    <property type="project" value="TreeGrafter"/>
</dbReference>
<dbReference type="PANTHER" id="PTHR33021">
    <property type="entry name" value="BLUE COPPER PROTEIN"/>
    <property type="match status" value="1"/>
</dbReference>
<keyword evidence="2" id="KW-1133">Transmembrane helix</keyword>
<name>A0A0E0IN22_ORYNI</name>
<keyword evidence="3" id="KW-0732">Signal</keyword>
<keyword evidence="2" id="KW-0472">Membrane</keyword>
<dbReference type="CDD" id="cd04216">
    <property type="entry name" value="Phytocyanin"/>
    <property type="match status" value="1"/>
</dbReference>
<dbReference type="Pfam" id="PF02298">
    <property type="entry name" value="Cu_bind_like"/>
    <property type="match status" value="1"/>
</dbReference>
<dbReference type="PROSITE" id="PS51485">
    <property type="entry name" value="PHYTOCYANIN"/>
    <property type="match status" value="1"/>
</dbReference>
<evidence type="ECO:0000256" key="3">
    <source>
        <dbReference type="SAM" id="SignalP"/>
    </source>
</evidence>
<dbReference type="InterPro" id="IPR008972">
    <property type="entry name" value="Cupredoxin"/>
</dbReference>
<feature type="signal peptide" evidence="3">
    <location>
        <begin position="1"/>
        <end position="30"/>
    </location>
</feature>
<keyword evidence="2" id="KW-0812">Transmembrane</keyword>
<evidence type="ECO:0000259" key="4">
    <source>
        <dbReference type="PROSITE" id="PS51485"/>
    </source>
</evidence>
<dbReference type="OMA" id="CEPANHT"/>
<reference evidence="5" key="2">
    <citation type="submission" date="2018-04" db="EMBL/GenBank/DDBJ databases">
        <title>OnivRS2 (Oryza nivara Reference Sequence Version 2).</title>
        <authorList>
            <person name="Zhang J."/>
            <person name="Kudrna D."/>
            <person name="Lee S."/>
            <person name="Talag J."/>
            <person name="Rajasekar S."/>
            <person name="Welchert J."/>
            <person name="Hsing Y.-I."/>
            <person name="Wing R.A."/>
        </authorList>
    </citation>
    <scope>NUCLEOTIDE SEQUENCE [LARGE SCALE GENOMIC DNA]</scope>
    <source>
        <strain evidence="5">SL10</strain>
    </source>
</reference>
<protein>
    <recommendedName>
        <fullName evidence="4">Phytocyanin domain-containing protein</fullName>
    </recommendedName>
</protein>
<feature type="compositionally biased region" description="Pro residues" evidence="1">
    <location>
        <begin position="167"/>
        <end position="189"/>
    </location>
</feature>
<feature type="domain" description="Phytocyanin" evidence="4">
    <location>
        <begin position="31"/>
        <end position="164"/>
    </location>
</feature>
<evidence type="ECO:0000313" key="6">
    <source>
        <dbReference type="Proteomes" id="UP000006591"/>
    </source>
</evidence>
<feature type="transmembrane region" description="Helical" evidence="2">
    <location>
        <begin position="205"/>
        <end position="222"/>
    </location>
</feature>
<dbReference type="HOGENOM" id="CLU_058719_3_2_1"/>
<dbReference type="eggNOG" id="ENOG502S1D3">
    <property type="taxonomic scope" value="Eukaryota"/>
</dbReference>
<evidence type="ECO:0000256" key="1">
    <source>
        <dbReference type="SAM" id="MobiDB-lite"/>
    </source>
</evidence>
<dbReference type="Gene3D" id="2.60.40.420">
    <property type="entry name" value="Cupredoxins - blue copper proteins"/>
    <property type="match status" value="1"/>
</dbReference>
<dbReference type="InterPro" id="IPR003245">
    <property type="entry name" value="Phytocyanin_dom"/>
</dbReference>
<evidence type="ECO:0000313" key="5">
    <source>
        <dbReference type="EnsemblPlants" id="ONIVA09G19240.1"/>
    </source>
</evidence>
<dbReference type="GO" id="GO:0009055">
    <property type="term" value="F:electron transfer activity"/>
    <property type="evidence" value="ECO:0007669"/>
    <property type="project" value="InterPro"/>
</dbReference>
<dbReference type="Proteomes" id="UP000006591">
    <property type="component" value="Chromosome 9"/>
</dbReference>
<reference evidence="5" key="1">
    <citation type="submission" date="2015-04" db="UniProtKB">
        <authorList>
            <consortium name="EnsemblPlants"/>
        </authorList>
    </citation>
    <scope>IDENTIFICATION</scope>
    <source>
        <strain evidence="5">SL10</strain>
    </source>
</reference>
<feature type="chain" id="PRO_5002363127" description="Phytocyanin domain-containing protein" evidence="3">
    <location>
        <begin position="31"/>
        <end position="223"/>
    </location>
</feature>
<keyword evidence="6" id="KW-1185">Reference proteome</keyword>
<dbReference type="EnsemblPlants" id="ONIVA09G19240.1">
    <property type="protein sequence ID" value="ONIVA09G19240.1"/>
    <property type="gene ID" value="ONIVA09G19240"/>
</dbReference>
<dbReference type="SUPFAM" id="SSF49503">
    <property type="entry name" value="Cupredoxins"/>
    <property type="match status" value="1"/>
</dbReference>
<dbReference type="PANTHER" id="PTHR33021:SF179">
    <property type="entry name" value="OS09G0541100 PROTEIN"/>
    <property type="match status" value="1"/>
</dbReference>
<dbReference type="AlphaFoldDB" id="A0A0E0IN22"/>
<accession>A0A0E0IN22</accession>
<sequence>MVAKAACLPSAAAVALVLLAAAAAAGFAGATEYTVGDSEGWTIGPSYLAWSTKYNFTAGDTLGQFVRSLAVDSLMISISSTSGSIRSPDVVASCAVFSYVQRQHDVLRVSQDAFRTCDPENQTVQRWASGRDVVELAAPGSYYFICNVSGHCLGGMKFSVAVGEPLPPPSPPPPPPRAPFLAPPPPPPVGSGAAAASSTWRRRRVALMVQVSCLALIIIGMWN</sequence>
<feature type="region of interest" description="Disordered" evidence="1">
    <location>
        <begin position="167"/>
        <end position="195"/>
    </location>
</feature>
<evidence type="ECO:0000256" key="2">
    <source>
        <dbReference type="SAM" id="Phobius"/>
    </source>
</evidence>
<organism evidence="5">
    <name type="scientific">Oryza nivara</name>
    <name type="common">Indian wild rice</name>
    <name type="synonym">Oryza sativa f. spontanea</name>
    <dbReference type="NCBI Taxonomy" id="4536"/>
    <lineage>
        <taxon>Eukaryota</taxon>
        <taxon>Viridiplantae</taxon>
        <taxon>Streptophyta</taxon>
        <taxon>Embryophyta</taxon>
        <taxon>Tracheophyta</taxon>
        <taxon>Spermatophyta</taxon>
        <taxon>Magnoliopsida</taxon>
        <taxon>Liliopsida</taxon>
        <taxon>Poales</taxon>
        <taxon>Poaceae</taxon>
        <taxon>BOP clade</taxon>
        <taxon>Oryzoideae</taxon>
        <taxon>Oryzeae</taxon>
        <taxon>Oryzinae</taxon>
        <taxon>Oryza</taxon>
    </lineage>
</organism>